<organism evidence="1 2">
    <name type="scientific">Pasteurella oralis</name>
    <dbReference type="NCBI Taxonomy" id="1071947"/>
    <lineage>
        <taxon>Bacteria</taxon>
        <taxon>Pseudomonadati</taxon>
        <taxon>Pseudomonadota</taxon>
        <taxon>Gammaproteobacteria</taxon>
        <taxon>Pasteurellales</taxon>
        <taxon>Pasteurellaceae</taxon>
        <taxon>Pasteurella</taxon>
    </lineage>
</organism>
<gene>
    <name evidence="1" type="ORF">ACFSAV_05160</name>
</gene>
<comment type="caution">
    <text evidence="1">The sequence shown here is derived from an EMBL/GenBank/DDBJ whole genome shotgun (WGS) entry which is preliminary data.</text>
</comment>
<evidence type="ECO:0000313" key="1">
    <source>
        <dbReference type="EMBL" id="MFD1805768.1"/>
    </source>
</evidence>
<sequence length="141" mass="15854">MNKDLDKPMDYSKCNPIEIKAISIASQKLGLEYPYFGEALNVLAEEFSKFPLESLNGLKILHDELGTINKHLLKMAPKPPSLDPEEMVKVLTHDEIIDGLLKHGVINSLVNTFLYFQENISMRIAELENGISTEGVNEQIN</sequence>
<accession>A0ABW4NTP2</accession>
<dbReference type="RefSeq" id="WP_324007129.1">
    <property type="nucleotide sequence ID" value="NZ_JBHUFP010000005.1"/>
</dbReference>
<reference evidence="2" key="1">
    <citation type="journal article" date="2019" name="Int. J. Syst. Evol. Microbiol.">
        <title>The Global Catalogue of Microorganisms (GCM) 10K type strain sequencing project: providing services to taxonomists for standard genome sequencing and annotation.</title>
        <authorList>
            <consortium name="The Broad Institute Genomics Platform"/>
            <consortium name="The Broad Institute Genome Sequencing Center for Infectious Disease"/>
            <person name="Wu L."/>
            <person name="Ma J."/>
        </authorList>
    </citation>
    <scope>NUCLEOTIDE SEQUENCE [LARGE SCALE GENOMIC DNA]</scope>
    <source>
        <strain evidence="2">CCM 7950</strain>
    </source>
</reference>
<name>A0ABW4NTP2_9PAST</name>
<proteinExistence type="predicted"/>
<dbReference type="Proteomes" id="UP001597420">
    <property type="component" value="Unassembled WGS sequence"/>
</dbReference>
<protein>
    <submittedName>
        <fullName evidence="1">Uncharacterized protein</fullName>
    </submittedName>
</protein>
<dbReference type="EMBL" id="JBHUFP010000005">
    <property type="protein sequence ID" value="MFD1805768.1"/>
    <property type="molecule type" value="Genomic_DNA"/>
</dbReference>
<keyword evidence="2" id="KW-1185">Reference proteome</keyword>
<evidence type="ECO:0000313" key="2">
    <source>
        <dbReference type="Proteomes" id="UP001597420"/>
    </source>
</evidence>